<evidence type="ECO:0000256" key="1">
    <source>
        <dbReference type="SAM" id="MobiDB-lite"/>
    </source>
</evidence>
<organism evidence="2 3">
    <name type="scientific">Heliomicrobium gestii</name>
    <name type="common">Heliobacterium gestii</name>
    <dbReference type="NCBI Taxonomy" id="2699"/>
    <lineage>
        <taxon>Bacteria</taxon>
        <taxon>Bacillati</taxon>
        <taxon>Bacillota</taxon>
        <taxon>Clostridia</taxon>
        <taxon>Eubacteriales</taxon>
        <taxon>Heliobacteriaceae</taxon>
        <taxon>Heliomicrobium</taxon>
    </lineage>
</organism>
<evidence type="ECO:0000313" key="3">
    <source>
        <dbReference type="Proteomes" id="UP000471031"/>
    </source>
</evidence>
<dbReference type="EMBL" id="WXEX01000007">
    <property type="protein sequence ID" value="MZP43389.1"/>
    <property type="molecule type" value="Genomic_DNA"/>
</dbReference>
<proteinExistence type="predicted"/>
<reference evidence="2 3" key="1">
    <citation type="submission" date="2020-01" db="EMBL/GenBank/DDBJ databases">
        <title>Whole genome sequence of Heliobacterium gestii DSM 11169.</title>
        <authorList>
            <person name="Kyndt J.A."/>
            <person name="Meyer T.E."/>
        </authorList>
    </citation>
    <scope>NUCLEOTIDE SEQUENCE [LARGE SCALE GENOMIC DNA]</scope>
    <source>
        <strain evidence="2 3">DSM 11169</strain>
    </source>
</reference>
<name>A0A845LFK8_HELGE</name>
<accession>A0A845LFK8</accession>
<feature type="compositionally biased region" description="Basic and acidic residues" evidence="1">
    <location>
        <begin position="37"/>
        <end position="46"/>
    </location>
</feature>
<gene>
    <name evidence="2" type="ORF">GTO89_10085</name>
</gene>
<comment type="caution">
    <text evidence="2">The sequence shown here is derived from an EMBL/GenBank/DDBJ whole genome shotgun (WGS) entry which is preliminary data.</text>
</comment>
<feature type="region of interest" description="Disordered" evidence="1">
    <location>
        <begin position="25"/>
        <end position="46"/>
    </location>
</feature>
<dbReference type="RefSeq" id="WP_161261948.1">
    <property type="nucleotide sequence ID" value="NZ_JAFBDC010000016.1"/>
</dbReference>
<dbReference type="AlphaFoldDB" id="A0A845LFK8"/>
<protein>
    <submittedName>
        <fullName evidence="2">Uncharacterized protein</fullName>
    </submittedName>
</protein>
<sequence length="46" mass="5141">MRSETINASIEDTADILKRQSHELADEAGKLKSMQVEGERRSGPRV</sequence>
<keyword evidence="3" id="KW-1185">Reference proteome</keyword>
<dbReference type="Proteomes" id="UP000471031">
    <property type="component" value="Unassembled WGS sequence"/>
</dbReference>
<evidence type="ECO:0000313" key="2">
    <source>
        <dbReference type="EMBL" id="MZP43389.1"/>
    </source>
</evidence>